<dbReference type="InterPro" id="IPR011006">
    <property type="entry name" value="CheY-like_superfamily"/>
</dbReference>
<dbReference type="OrthoDB" id="582170at2"/>
<evidence type="ECO:0000256" key="1">
    <source>
        <dbReference type="ARBA" id="ARBA00022553"/>
    </source>
</evidence>
<name>A0A509E6U0_9HYPH</name>
<gene>
    <name evidence="4" type="ORF">MET9862_00497</name>
</gene>
<dbReference type="Gene3D" id="3.40.50.2300">
    <property type="match status" value="1"/>
</dbReference>
<keyword evidence="5" id="KW-1185">Reference proteome</keyword>
<keyword evidence="1 2" id="KW-0597">Phosphoprotein</keyword>
<proteinExistence type="predicted"/>
<dbReference type="Proteomes" id="UP000410984">
    <property type="component" value="Unassembled WGS sequence"/>
</dbReference>
<dbReference type="SUPFAM" id="SSF52172">
    <property type="entry name" value="CheY-like"/>
    <property type="match status" value="1"/>
</dbReference>
<feature type="domain" description="Response regulatory" evidence="3">
    <location>
        <begin position="11"/>
        <end position="122"/>
    </location>
</feature>
<protein>
    <recommendedName>
        <fullName evidence="3">Response regulatory domain-containing protein</fullName>
    </recommendedName>
</protein>
<reference evidence="4 5" key="1">
    <citation type="submission" date="2019-06" db="EMBL/GenBank/DDBJ databases">
        <authorList>
            <person name="Rodrigo-Torres L."/>
            <person name="Arahal R. D."/>
            <person name="Lucena T."/>
        </authorList>
    </citation>
    <scope>NUCLEOTIDE SEQUENCE [LARGE SCALE GENOMIC DNA]</scope>
    <source>
        <strain evidence="4 5">SB0023/3</strain>
    </source>
</reference>
<dbReference type="InterPro" id="IPR050595">
    <property type="entry name" value="Bact_response_regulator"/>
</dbReference>
<dbReference type="AlphaFoldDB" id="A0A509E6U0"/>
<evidence type="ECO:0000259" key="3">
    <source>
        <dbReference type="PROSITE" id="PS50110"/>
    </source>
</evidence>
<dbReference type="PANTHER" id="PTHR44591:SF24">
    <property type="entry name" value="PROTEIN-GLUTAMATE METHYLESTERASE_PROTEIN-GLUTAMINE GLUTAMINASE 1"/>
    <property type="match status" value="1"/>
</dbReference>
<accession>A0A509E6U0</accession>
<feature type="modified residue" description="4-aspartylphosphate" evidence="2">
    <location>
        <position position="62"/>
    </location>
</feature>
<dbReference type="SMART" id="SM00448">
    <property type="entry name" value="REC"/>
    <property type="match status" value="1"/>
</dbReference>
<sequence length="132" mass="13852">MDSGGILSGCHVLVVEDDYFIMDDLRHGLERHGATVLGPASNVADALDIAGATQRIDAAVLDINLQGEMAFAVADALRARGVPIVFATGYDRGILPAADCRTIHCQKPVEPEAVARALAACAMRRADEVVPG</sequence>
<dbReference type="Pfam" id="PF00072">
    <property type="entry name" value="Response_reg"/>
    <property type="match status" value="1"/>
</dbReference>
<evidence type="ECO:0000313" key="4">
    <source>
        <dbReference type="EMBL" id="VUD69937.1"/>
    </source>
</evidence>
<dbReference type="GO" id="GO:0000160">
    <property type="term" value="P:phosphorelay signal transduction system"/>
    <property type="evidence" value="ECO:0007669"/>
    <property type="project" value="InterPro"/>
</dbReference>
<evidence type="ECO:0000313" key="5">
    <source>
        <dbReference type="Proteomes" id="UP000410984"/>
    </source>
</evidence>
<dbReference type="InterPro" id="IPR001789">
    <property type="entry name" value="Sig_transdc_resp-reg_receiver"/>
</dbReference>
<dbReference type="PANTHER" id="PTHR44591">
    <property type="entry name" value="STRESS RESPONSE REGULATOR PROTEIN 1"/>
    <property type="match status" value="1"/>
</dbReference>
<organism evidence="4 5">
    <name type="scientific">Methylobacterium symbioticum</name>
    <dbReference type="NCBI Taxonomy" id="2584084"/>
    <lineage>
        <taxon>Bacteria</taxon>
        <taxon>Pseudomonadati</taxon>
        <taxon>Pseudomonadota</taxon>
        <taxon>Alphaproteobacteria</taxon>
        <taxon>Hyphomicrobiales</taxon>
        <taxon>Methylobacteriaceae</taxon>
        <taxon>Methylobacterium</taxon>
    </lineage>
</organism>
<evidence type="ECO:0000256" key="2">
    <source>
        <dbReference type="PROSITE-ProRule" id="PRU00169"/>
    </source>
</evidence>
<dbReference type="PROSITE" id="PS50110">
    <property type="entry name" value="RESPONSE_REGULATORY"/>
    <property type="match status" value="1"/>
</dbReference>
<dbReference type="EMBL" id="CABFPH010000004">
    <property type="protein sequence ID" value="VUD69937.1"/>
    <property type="molecule type" value="Genomic_DNA"/>
</dbReference>